<dbReference type="GO" id="GO:0016491">
    <property type="term" value="F:oxidoreductase activity"/>
    <property type="evidence" value="ECO:0007669"/>
    <property type="project" value="UniProtKB-KW"/>
</dbReference>
<dbReference type="OrthoDB" id="9790146at2"/>
<evidence type="ECO:0000313" key="3">
    <source>
        <dbReference type="EMBL" id="KCZ94749.1"/>
    </source>
</evidence>
<dbReference type="InterPro" id="IPR002347">
    <property type="entry name" value="SDR_fam"/>
</dbReference>
<keyword evidence="2" id="KW-0560">Oxidoreductase</keyword>
<evidence type="ECO:0000313" key="4">
    <source>
        <dbReference type="Proteomes" id="UP000025061"/>
    </source>
</evidence>
<dbReference type="PANTHER" id="PTHR43669">
    <property type="entry name" value="5-KETO-D-GLUCONATE 5-REDUCTASE"/>
    <property type="match status" value="1"/>
</dbReference>
<dbReference type="PRINTS" id="PR00081">
    <property type="entry name" value="GDHRDH"/>
</dbReference>
<reference evidence="3 4" key="1">
    <citation type="submission" date="2013-04" db="EMBL/GenBank/DDBJ databases">
        <title>Hyphomonas hirschiana VP5 Genome Sequencing.</title>
        <authorList>
            <person name="Lai Q."/>
            <person name="Shao Z."/>
        </authorList>
    </citation>
    <scope>NUCLEOTIDE SEQUENCE [LARGE SCALE GENOMIC DNA]</scope>
    <source>
        <strain evidence="3 4">VP5</strain>
    </source>
</reference>
<dbReference type="PATRIC" id="fig|1280951.3.peg.1643"/>
<dbReference type="PANTHER" id="PTHR43669:SF3">
    <property type="entry name" value="ALCOHOL DEHYDROGENASE, PUTATIVE (AFU_ORTHOLOGUE AFUA_3G03445)-RELATED"/>
    <property type="match status" value="1"/>
</dbReference>
<keyword evidence="4" id="KW-1185">Reference proteome</keyword>
<organism evidence="3 4">
    <name type="scientific">Hyphomonas hirschiana VP5</name>
    <dbReference type="NCBI Taxonomy" id="1280951"/>
    <lineage>
        <taxon>Bacteria</taxon>
        <taxon>Pseudomonadati</taxon>
        <taxon>Pseudomonadota</taxon>
        <taxon>Alphaproteobacteria</taxon>
        <taxon>Hyphomonadales</taxon>
        <taxon>Hyphomonadaceae</taxon>
        <taxon>Hyphomonas</taxon>
    </lineage>
</organism>
<dbReference type="AlphaFoldDB" id="A0A059FVN8"/>
<gene>
    <name evidence="3" type="ORF">HHI_08143</name>
</gene>
<dbReference type="RefSeq" id="WP_011648467.1">
    <property type="nucleotide sequence ID" value="NZ_ARYI01000006.1"/>
</dbReference>
<proteinExistence type="inferred from homology"/>
<dbReference type="Gene3D" id="3.40.50.720">
    <property type="entry name" value="NAD(P)-binding Rossmann-like Domain"/>
    <property type="match status" value="1"/>
</dbReference>
<dbReference type="SUPFAM" id="SSF51735">
    <property type="entry name" value="NAD(P)-binding Rossmann-fold domains"/>
    <property type="match status" value="1"/>
</dbReference>
<dbReference type="EMBL" id="ARYI01000006">
    <property type="protein sequence ID" value="KCZ94749.1"/>
    <property type="molecule type" value="Genomic_DNA"/>
</dbReference>
<dbReference type="Proteomes" id="UP000025061">
    <property type="component" value="Unassembled WGS sequence"/>
</dbReference>
<evidence type="ECO:0000256" key="1">
    <source>
        <dbReference type="ARBA" id="ARBA00006484"/>
    </source>
</evidence>
<comment type="similarity">
    <text evidence="1">Belongs to the short-chain dehydrogenases/reductases (SDR) family.</text>
</comment>
<dbReference type="InterPro" id="IPR036291">
    <property type="entry name" value="NAD(P)-bd_dom_sf"/>
</dbReference>
<sequence length="252" mass="27150">MGQPVTLVLGLGREVGEAIARRFEDEGHKVLVADPSQERIDTARDTLDDAVQFYHGELHSRLGLRNAVTAAVEAFGRVDHAVIVPAYEDPDTLLDFAQEKFEKALGKSARGAAMALRVIAERLLEQEDLPETGVERKRQKGSITFVLRYAAAASMPGRFTDTVSQAAIQGVMRAGALELAEHTIRVNAIVSLRPSEERATPWSLGRVPLGRAVLADEIAGAAFFLASRDAAFMTGQSLIMDGGRATLSGVLD</sequence>
<dbReference type="Pfam" id="PF13561">
    <property type="entry name" value="adh_short_C2"/>
    <property type="match status" value="1"/>
</dbReference>
<protein>
    <submittedName>
        <fullName evidence="3">Oxidoreductase-like protein</fullName>
    </submittedName>
</protein>
<name>A0A059FVN8_9PROT</name>
<comment type="caution">
    <text evidence="3">The sequence shown here is derived from an EMBL/GenBank/DDBJ whole genome shotgun (WGS) entry which is preliminary data.</text>
</comment>
<evidence type="ECO:0000256" key="2">
    <source>
        <dbReference type="ARBA" id="ARBA00023002"/>
    </source>
</evidence>
<accession>A0A059FVN8</accession>